<dbReference type="GO" id="GO:0008270">
    <property type="term" value="F:zinc ion binding"/>
    <property type="evidence" value="ECO:0007669"/>
    <property type="project" value="UniProtKB-KW"/>
</dbReference>
<dbReference type="HOGENOM" id="CLU_1461772_0_0_1"/>
<keyword evidence="1" id="KW-0863">Zinc-finger</keyword>
<dbReference type="OrthoDB" id="2691757at2759"/>
<keyword evidence="1" id="KW-0479">Metal-binding</keyword>
<evidence type="ECO:0000313" key="4">
    <source>
        <dbReference type="EMBL" id="KIK97233.1"/>
    </source>
</evidence>
<organism evidence="4 5">
    <name type="scientific">Paxillus rubicundulus Ve08.2h10</name>
    <dbReference type="NCBI Taxonomy" id="930991"/>
    <lineage>
        <taxon>Eukaryota</taxon>
        <taxon>Fungi</taxon>
        <taxon>Dikarya</taxon>
        <taxon>Basidiomycota</taxon>
        <taxon>Agaricomycotina</taxon>
        <taxon>Agaricomycetes</taxon>
        <taxon>Agaricomycetidae</taxon>
        <taxon>Boletales</taxon>
        <taxon>Paxilineae</taxon>
        <taxon>Paxillaceae</taxon>
        <taxon>Paxillus</taxon>
    </lineage>
</organism>
<feature type="compositionally biased region" description="Low complexity" evidence="2">
    <location>
        <begin position="98"/>
        <end position="112"/>
    </location>
</feature>
<dbReference type="Gene3D" id="6.10.250.3160">
    <property type="match status" value="1"/>
</dbReference>
<evidence type="ECO:0000256" key="2">
    <source>
        <dbReference type="SAM" id="MobiDB-lite"/>
    </source>
</evidence>
<dbReference type="InterPro" id="IPR000571">
    <property type="entry name" value="Znf_CCCH"/>
</dbReference>
<evidence type="ECO:0000259" key="3">
    <source>
        <dbReference type="PROSITE" id="PS50103"/>
    </source>
</evidence>
<keyword evidence="1" id="KW-0862">Zinc</keyword>
<reference evidence="5" key="2">
    <citation type="submission" date="2015-01" db="EMBL/GenBank/DDBJ databases">
        <title>Evolutionary Origins and Diversification of the Mycorrhizal Mutualists.</title>
        <authorList>
            <consortium name="DOE Joint Genome Institute"/>
            <consortium name="Mycorrhizal Genomics Consortium"/>
            <person name="Kohler A."/>
            <person name="Kuo A."/>
            <person name="Nagy L.G."/>
            <person name="Floudas D."/>
            <person name="Copeland A."/>
            <person name="Barry K.W."/>
            <person name="Cichocki N."/>
            <person name="Veneault-Fourrey C."/>
            <person name="LaButti K."/>
            <person name="Lindquist E.A."/>
            <person name="Lipzen A."/>
            <person name="Lundell T."/>
            <person name="Morin E."/>
            <person name="Murat C."/>
            <person name="Riley R."/>
            <person name="Ohm R."/>
            <person name="Sun H."/>
            <person name="Tunlid A."/>
            <person name="Henrissat B."/>
            <person name="Grigoriev I.V."/>
            <person name="Hibbett D.S."/>
            <person name="Martin F."/>
        </authorList>
    </citation>
    <scope>NUCLEOTIDE SEQUENCE [LARGE SCALE GENOMIC DNA]</scope>
    <source>
        <strain evidence="5">Ve08.2h10</strain>
    </source>
</reference>
<sequence>MAYFSRPQSSNSAVRIVNPAEQADDAKPLPKRDSPLRQCRNILIYGSCRFQDQGCIYHHPPSTANLAREESPAPATLTAQAVNAPVFVPKTTSLTTVSTASPSQSRSFSSSPSPAPHYPSYDEYGAYAQQKSTNDPGQLLDEQDVTSQYHQVDHQVAYLSDHVSFPREPQVCNDRLSSAISVFEG</sequence>
<dbReference type="Pfam" id="PF25586">
    <property type="entry name" value="zf-CCCH_PAN3"/>
    <property type="match status" value="1"/>
</dbReference>
<dbReference type="EMBL" id="KN824945">
    <property type="protein sequence ID" value="KIK97233.1"/>
    <property type="molecule type" value="Genomic_DNA"/>
</dbReference>
<name>A0A0D0DTJ1_9AGAM</name>
<proteinExistence type="predicted"/>
<protein>
    <recommendedName>
        <fullName evidence="3">C3H1-type domain-containing protein</fullName>
    </recommendedName>
</protein>
<dbReference type="AlphaFoldDB" id="A0A0D0DTJ1"/>
<reference evidence="4 5" key="1">
    <citation type="submission" date="2014-04" db="EMBL/GenBank/DDBJ databases">
        <authorList>
            <consortium name="DOE Joint Genome Institute"/>
            <person name="Kuo A."/>
            <person name="Kohler A."/>
            <person name="Jargeat P."/>
            <person name="Nagy L.G."/>
            <person name="Floudas D."/>
            <person name="Copeland A."/>
            <person name="Barry K.W."/>
            <person name="Cichocki N."/>
            <person name="Veneault-Fourrey C."/>
            <person name="LaButti K."/>
            <person name="Lindquist E.A."/>
            <person name="Lipzen A."/>
            <person name="Lundell T."/>
            <person name="Morin E."/>
            <person name="Murat C."/>
            <person name="Sun H."/>
            <person name="Tunlid A."/>
            <person name="Henrissat B."/>
            <person name="Grigoriev I.V."/>
            <person name="Hibbett D.S."/>
            <person name="Martin F."/>
            <person name="Nordberg H.P."/>
            <person name="Cantor M.N."/>
            <person name="Hua S.X."/>
        </authorList>
    </citation>
    <scope>NUCLEOTIDE SEQUENCE [LARGE SCALE GENOMIC DNA]</scope>
    <source>
        <strain evidence="4 5">Ve08.2h10</strain>
    </source>
</reference>
<keyword evidence="5" id="KW-1185">Reference proteome</keyword>
<feature type="compositionally biased region" description="Polar residues" evidence="2">
    <location>
        <begin position="1"/>
        <end position="13"/>
    </location>
</feature>
<dbReference type="InParanoid" id="A0A0D0DTJ1"/>
<dbReference type="PROSITE" id="PS50103">
    <property type="entry name" value="ZF_C3H1"/>
    <property type="match status" value="1"/>
</dbReference>
<feature type="region of interest" description="Disordered" evidence="2">
    <location>
        <begin position="1"/>
        <end position="33"/>
    </location>
</feature>
<evidence type="ECO:0000313" key="5">
    <source>
        <dbReference type="Proteomes" id="UP000054538"/>
    </source>
</evidence>
<dbReference type="Proteomes" id="UP000054538">
    <property type="component" value="Unassembled WGS sequence"/>
</dbReference>
<evidence type="ECO:0000256" key="1">
    <source>
        <dbReference type="PROSITE-ProRule" id="PRU00723"/>
    </source>
</evidence>
<gene>
    <name evidence="4" type="ORF">PAXRUDRAFT_241600</name>
</gene>
<feature type="domain" description="C3H1-type" evidence="3">
    <location>
        <begin position="33"/>
        <end position="62"/>
    </location>
</feature>
<accession>A0A0D0DTJ1</accession>
<feature type="compositionally biased region" description="Basic and acidic residues" evidence="2">
    <location>
        <begin position="24"/>
        <end position="33"/>
    </location>
</feature>
<feature type="region of interest" description="Disordered" evidence="2">
    <location>
        <begin position="94"/>
        <end position="122"/>
    </location>
</feature>
<feature type="zinc finger region" description="C3H1-type" evidence="1">
    <location>
        <begin position="33"/>
        <end position="62"/>
    </location>
</feature>